<feature type="compositionally biased region" description="Low complexity" evidence="1">
    <location>
        <begin position="173"/>
        <end position="191"/>
    </location>
</feature>
<evidence type="ECO:0000256" key="2">
    <source>
        <dbReference type="SAM" id="Phobius"/>
    </source>
</evidence>
<proteinExistence type="predicted"/>
<gene>
    <name evidence="3" type="ORF">TWF694_004525</name>
</gene>
<evidence type="ECO:0000313" key="4">
    <source>
        <dbReference type="Proteomes" id="UP001365542"/>
    </source>
</evidence>
<dbReference type="AlphaFoldDB" id="A0AAV9WWT0"/>
<feature type="compositionally biased region" description="Basic and acidic residues" evidence="1">
    <location>
        <begin position="531"/>
        <end position="554"/>
    </location>
</feature>
<keyword evidence="2" id="KW-0812">Transmembrane</keyword>
<feature type="transmembrane region" description="Helical" evidence="2">
    <location>
        <begin position="6"/>
        <end position="28"/>
    </location>
</feature>
<evidence type="ECO:0000313" key="3">
    <source>
        <dbReference type="EMBL" id="KAK6527542.1"/>
    </source>
</evidence>
<sequence length="554" mass="61266">MNTTSVILISVFSTIIVALIVVILYLVLHRKVTIIPQSGWNGFTVSQRRPFRDLFRRKNNRRQPIPRRPSDAWDENISEEELGILQPIPTNHSRVPSDPFRDPIPYDPYVQSSRYPHTRTASQTSTFSNQSTLERDPRRTRPSLPADFTSPSESDDEEAGQTSALPRYSAHIPSHTPTTSLSTSQPRFTPTSSPPPPLLQPRGDRGETPPPSIIHHIDSFRMETLETTITDIKLTVESANTIITQLSDLSSLPDDDEDDSTPPLLTPQDLAKINELSSLTRFHEELLQRYDTGSGGRTIDAYTSRLPKFKTAVAQGMAIIMAAEERRTRNHTHHGNSAVGGTISSAISGTFASFFSGYGGGNNTATVGSNNGARSASVSSTRPQEVKRTQLLSRYADLKKTETFAKNSLRQILERREARRGSPGSENREMELEVRMLGLRAFRERVAVGRKLGVEDEDGEGEEIWGLDGVDGEVGGERVLSPVPGYHPGSDIAFHGRRNTSRNIIEEDDEDEGGAPAPPPPAYDDGSGGGRRSERERGRDREAERALLESKELQ</sequence>
<feature type="region of interest" description="Disordered" evidence="1">
    <location>
        <begin position="84"/>
        <end position="214"/>
    </location>
</feature>
<dbReference type="EMBL" id="JAVHJO010000015">
    <property type="protein sequence ID" value="KAK6527542.1"/>
    <property type="molecule type" value="Genomic_DNA"/>
</dbReference>
<dbReference type="Proteomes" id="UP001365542">
    <property type="component" value="Unassembled WGS sequence"/>
</dbReference>
<organism evidence="3 4">
    <name type="scientific">Orbilia ellipsospora</name>
    <dbReference type="NCBI Taxonomy" id="2528407"/>
    <lineage>
        <taxon>Eukaryota</taxon>
        <taxon>Fungi</taxon>
        <taxon>Dikarya</taxon>
        <taxon>Ascomycota</taxon>
        <taxon>Pezizomycotina</taxon>
        <taxon>Orbiliomycetes</taxon>
        <taxon>Orbiliales</taxon>
        <taxon>Orbiliaceae</taxon>
        <taxon>Orbilia</taxon>
    </lineage>
</organism>
<evidence type="ECO:0000256" key="1">
    <source>
        <dbReference type="SAM" id="MobiDB-lite"/>
    </source>
</evidence>
<feature type="compositionally biased region" description="Polar residues" evidence="1">
    <location>
        <begin position="110"/>
        <end position="132"/>
    </location>
</feature>
<keyword evidence="2" id="KW-0472">Membrane</keyword>
<protein>
    <submittedName>
        <fullName evidence="3">Uncharacterized protein</fullName>
    </submittedName>
</protein>
<keyword evidence="4" id="KW-1185">Reference proteome</keyword>
<accession>A0AAV9WWT0</accession>
<feature type="region of interest" description="Disordered" evidence="1">
    <location>
        <begin position="462"/>
        <end position="554"/>
    </location>
</feature>
<reference evidence="3 4" key="1">
    <citation type="submission" date="2019-10" db="EMBL/GenBank/DDBJ databases">
        <authorList>
            <person name="Palmer J.M."/>
        </authorList>
    </citation>
    <scope>NUCLEOTIDE SEQUENCE [LARGE SCALE GENOMIC DNA]</scope>
    <source>
        <strain evidence="3 4">TWF694</strain>
    </source>
</reference>
<keyword evidence="2" id="KW-1133">Transmembrane helix</keyword>
<name>A0AAV9WWT0_9PEZI</name>
<comment type="caution">
    <text evidence="3">The sequence shown here is derived from an EMBL/GenBank/DDBJ whole genome shotgun (WGS) entry which is preliminary data.</text>
</comment>